<organism evidence="11 12">
    <name type="scientific">Reticulomyxa filosa</name>
    <dbReference type="NCBI Taxonomy" id="46433"/>
    <lineage>
        <taxon>Eukaryota</taxon>
        <taxon>Sar</taxon>
        <taxon>Rhizaria</taxon>
        <taxon>Retaria</taxon>
        <taxon>Foraminifera</taxon>
        <taxon>Monothalamids</taxon>
        <taxon>Reticulomyxidae</taxon>
        <taxon>Reticulomyxa</taxon>
    </lineage>
</organism>
<proteinExistence type="inferred from homology"/>
<dbReference type="GO" id="GO:0005783">
    <property type="term" value="C:endoplasmic reticulum"/>
    <property type="evidence" value="ECO:0007669"/>
    <property type="project" value="TreeGrafter"/>
</dbReference>
<dbReference type="PANTHER" id="PTHR11742">
    <property type="entry name" value="MANNOSYL-OLIGOSACCHARIDE ALPHA-1,2-MANNOSIDASE-RELATED"/>
    <property type="match status" value="1"/>
</dbReference>
<dbReference type="GO" id="GO:0004571">
    <property type="term" value="F:mannosyl-oligosaccharide 1,2-alpha-mannosidase activity"/>
    <property type="evidence" value="ECO:0007669"/>
    <property type="project" value="UniProtKB-EC"/>
</dbReference>
<dbReference type="InterPro" id="IPR050749">
    <property type="entry name" value="Glycosyl_Hydrolase_47"/>
</dbReference>
<dbReference type="SUPFAM" id="SSF48225">
    <property type="entry name" value="Seven-hairpin glycosidases"/>
    <property type="match status" value="1"/>
</dbReference>
<name>X6N1S3_RETFI</name>
<comment type="cofactor">
    <cofactor evidence="1">
        <name>Ca(2+)</name>
        <dbReference type="ChEBI" id="CHEBI:29108"/>
    </cofactor>
</comment>
<dbReference type="GO" id="GO:0016020">
    <property type="term" value="C:membrane"/>
    <property type="evidence" value="ECO:0007669"/>
    <property type="project" value="InterPro"/>
</dbReference>
<evidence type="ECO:0000256" key="8">
    <source>
        <dbReference type="ARBA" id="ARBA00047669"/>
    </source>
</evidence>
<evidence type="ECO:0000313" key="11">
    <source>
        <dbReference type="EMBL" id="ETO19262.1"/>
    </source>
</evidence>
<protein>
    <recommendedName>
        <fullName evidence="10">alpha-1,2-Mannosidase</fullName>
        <ecNumber evidence="10">3.2.1.-</ecNumber>
    </recommendedName>
</protein>
<dbReference type="PRINTS" id="PR00747">
    <property type="entry name" value="GLYHDRLASE47"/>
</dbReference>
<keyword evidence="10" id="KW-0326">Glycosidase</keyword>
<dbReference type="AlphaFoldDB" id="X6N1S3"/>
<reference evidence="11 12" key="1">
    <citation type="journal article" date="2013" name="Curr. Biol.">
        <title>The Genome of the Foraminiferan Reticulomyxa filosa.</title>
        <authorList>
            <person name="Glockner G."/>
            <person name="Hulsmann N."/>
            <person name="Schleicher M."/>
            <person name="Noegel A.A."/>
            <person name="Eichinger L."/>
            <person name="Gallinger C."/>
            <person name="Pawlowski J."/>
            <person name="Sierra R."/>
            <person name="Euteneuer U."/>
            <person name="Pillet L."/>
            <person name="Moustafa A."/>
            <person name="Platzer M."/>
            <person name="Groth M."/>
            <person name="Szafranski K."/>
            <person name="Schliwa M."/>
        </authorList>
    </citation>
    <scope>NUCLEOTIDE SEQUENCE [LARGE SCALE GENOMIC DNA]</scope>
</reference>
<dbReference type="PANTHER" id="PTHR11742:SF55">
    <property type="entry name" value="ENDOPLASMIC RETICULUM MANNOSYL-OLIGOSACCHARIDE 1,2-ALPHA-MANNOSIDASE"/>
    <property type="match status" value="1"/>
</dbReference>
<dbReference type="OrthoDB" id="8118055at2759"/>
<dbReference type="EC" id="3.2.1.-" evidence="10"/>
<keyword evidence="4" id="KW-0479">Metal-binding</keyword>
<evidence type="ECO:0000256" key="6">
    <source>
        <dbReference type="ARBA" id="ARBA00022837"/>
    </source>
</evidence>
<keyword evidence="12" id="KW-1185">Reference proteome</keyword>
<comment type="similarity">
    <text evidence="3 10">Belongs to the glycosyl hydrolase 47 family.</text>
</comment>
<keyword evidence="5 10" id="KW-0378">Hydrolase</keyword>
<dbReference type="Proteomes" id="UP000023152">
    <property type="component" value="Unassembled WGS sequence"/>
</dbReference>
<evidence type="ECO:0000313" key="12">
    <source>
        <dbReference type="Proteomes" id="UP000023152"/>
    </source>
</evidence>
<evidence type="ECO:0000256" key="5">
    <source>
        <dbReference type="ARBA" id="ARBA00022801"/>
    </source>
</evidence>
<comment type="pathway">
    <text evidence="2">Protein modification; protein glycosylation.</text>
</comment>
<comment type="catalytic activity">
    <reaction evidence="8">
        <text>N(4)-(alpha-D-Man-(1-&gt;2)-alpha-D-Man-(1-&gt;2)-alpha-D-Man-(1-&gt;3)-[alpha-D-Man-(1-&gt;3)-[alpha-D-Man-(1-&gt;2)-alpha-D-Man-(1-&gt;6)]-alpha-D-Man-(1-&gt;6)]-beta-D-Man-(1-&gt;4)-beta-D-GlcNAc-(1-&gt;4)-beta-D-GlcNAc)-L-asparaginyl-[protein] (N-glucan mannose isomer 8A1,2,3B1,3) + 3 H2O = N(4)-(alpha-D-Man-(1-&gt;3)-[alpha-D-Man-(1-&gt;3)-[alpha-D-Man-(1-&gt;6)]-alpha-D-Man-(1-&gt;6)]-beta-D-Man-(1-&gt;4)-beta-D-GlcNAc-(1-&gt;4)-beta-D-GlcNAc)-L-asparaginyl-[protein] (N-glucan mannose isomer 5A1,2) + 3 beta-D-mannose</text>
        <dbReference type="Rhea" id="RHEA:56028"/>
        <dbReference type="Rhea" id="RHEA-COMP:14358"/>
        <dbReference type="Rhea" id="RHEA-COMP:14367"/>
        <dbReference type="ChEBI" id="CHEBI:15377"/>
        <dbReference type="ChEBI" id="CHEBI:28563"/>
        <dbReference type="ChEBI" id="CHEBI:59087"/>
        <dbReference type="ChEBI" id="CHEBI:60628"/>
        <dbReference type="EC" id="3.2.1.113"/>
    </reaction>
</comment>
<dbReference type="InterPro" id="IPR036026">
    <property type="entry name" value="Seven-hairpin_glycosidases"/>
</dbReference>
<accession>X6N1S3</accession>
<keyword evidence="7" id="KW-1015">Disulfide bond</keyword>
<comment type="catalytic activity">
    <reaction evidence="9">
        <text>N(4)-(alpha-D-Man-(1-&gt;2)-alpha-D-Man-(1-&gt;2)-alpha-D-Man-(1-&gt;3)-[alpha-D-Man-(1-&gt;2)-alpha-D-Man-(1-&gt;3)-[alpha-D-Man-(1-&gt;2)-alpha-D-Man-(1-&gt;6)]-alpha-D-Man-(1-&gt;6)]-beta-D-Man-(1-&gt;4)-beta-D-GlcNAc-(1-&gt;4)-beta-D-GlcNAc)-L-asparaginyl-[protein] (N-glucan mannose isomer 9A1,2,3B1,2,3) + 4 H2O = N(4)-(alpha-D-Man-(1-&gt;3)-[alpha-D-Man-(1-&gt;3)-[alpha-D-Man-(1-&gt;6)]-alpha-D-Man-(1-&gt;6)]-beta-D-Man-(1-&gt;4)-beta-D-GlcNAc-(1-&gt;4)-beta-D-GlcNAc)-L-asparaginyl-[protein] (N-glucan mannose isomer 5A1,2) + 4 beta-D-mannose</text>
        <dbReference type="Rhea" id="RHEA:56008"/>
        <dbReference type="Rhea" id="RHEA-COMP:14356"/>
        <dbReference type="Rhea" id="RHEA-COMP:14367"/>
        <dbReference type="ChEBI" id="CHEBI:15377"/>
        <dbReference type="ChEBI" id="CHEBI:28563"/>
        <dbReference type="ChEBI" id="CHEBI:59087"/>
        <dbReference type="ChEBI" id="CHEBI:139493"/>
        <dbReference type="EC" id="3.2.1.113"/>
    </reaction>
</comment>
<dbReference type="EMBL" id="ASPP01013861">
    <property type="protein sequence ID" value="ETO19262.1"/>
    <property type="molecule type" value="Genomic_DNA"/>
</dbReference>
<evidence type="ECO:0000256" key="1">
    <source>
        <dbReference type="ARBA" id="ARBA00001913"/>
    </source>
</evidence>
<evidence type="ECO:0000256" key="4">
    <source>
        <dbReference type="ARBA" id="ARBA00022723"/>
    </source>
</evidence>
<sequence>MHLFFLKYLTLTLELFKKIGFYTGLFMDKLFYLYCNEQIKFLVDKKHVHILFDFNHWLQMMMNRILLAILCPLVLLSPLITADNRYASLSAADVANEVVQEFVYGYSAYQQYAWGHDELLPLTSSYVDYSSGYSTLWTPIDALDTIYIMNLTDLAEQTKDLICNFSFNINANVAEFDMTIRLLGGLLSAYHFSGEVEKCLLDQAIDLGL</sequence>
<evidence type="ECO:0000256" key="7">
    <source>
        <dbReference type="ARBA" id="ARBA00023157"/>
    </source>
</evidence>
<evidence type="ECO:0000256" key="3">
    <source>
        <dbReference type="ARBA" id="ARBA00007658"/>
    </source>
</evidence>
<dbReference type="Pfam" id="PF01532">
    <property type="entry name" value="Glyco_hydro_47"/>
    <property type="match status" value="1"/>
</dbReference>
<evidence type="ECO:0000256" key="9">
    <source>
        <dbReference type="ARBA" id="ARBA00048605"/>
    </source>
</evidence>
<evidence type="ECO:0000256" key="2">
    <source>
        <dbReference type="ARBA" id="ARBA00004922"/>
    </source>
</evidence>
<dbReference type="GO" id="GO:0005975">
    <property type="term" value="P:carbohydrate metabolic process"/>
    <property type="evidence" value="ECO:0007669"/>
    <property type="project" value="InterPro"/>
</dbReference>
<dbReference type="InterPro" id="IPR001382">
    <property type="entry name" value="Glyco_hydro_47"/>
</dbReference>
<dbReference type="Gene3D" id="1.50.10.10">
    <property type="match status" value="1"/>
</dbReference>
<comment type="caution">
    <text evidence="11">The sequence shown here is derived from an EMBL/GenBank/DDBJ whole genome shotgun (WGS) entry which is preliminary data.</text>
</comment>
<gene>
    <name evidence="11" type="ORF">RFI_17968</name>
</gene>
<keyword evidence="6" id="KW-0106">Calcium</keyword>
<dbReference type="GO" id="GO:0005509">
    <property type="term" value="F:calcium ion binding"/>
    <property type="evidence" value="ECO:0007669"/>
    <property type="project" value="InterPro"/>
</dbReference>
<dbReference type="InterPro" id="IPR012341">
    <property type="entry name" value="6hp_glycosidase-like_sf"/>
</dbReference>
<feature type="non-terminal residue" evidence="11">
    <location>
        <position position="209"/>
    </location>
</feature>
<evidence type="ECO:0000256" key="10">
    <source>
        <dbReference type="RuleBase" id="RU361193"/>
    </source>
</evidence>